<feature type="compositionally biased region" description="Basic and acidic residues" evidence="1">
    <location>
        <begin position="17"/>
        <end position="33"/>
    </location>
</feature>
<proteinExistence type="predicted"/>
<name>A0A9P5U418_9AGAR</name>
<dbReference type="Proteomes" id="UP000772434">
    <property type="component" value="Unassembled WGS sequence"/>
</dbReference>
<protein>
    <submittedName>
        <fullName evidence="2">Uncharacterized protein</fullName>
    </submittedName>
</protein>
<gene>
    <name evidence="2" type="ORF">BDP27DRAFT_1365802</name>
</gene>
<feature type="region of interest" description="Disordered" evidence="1">
    <location>
        <begin position="13"/>
        <end position="36"/>
    </location>
</feature>
<evidence type="ECO:0000313" key="3">
    <source>
        <dbReference type="Proteomes" id="UP000772434"/>
    </source>
</evidence>
<organism evidence="2 3">
    <name type="scientific">Rhodocollybia butyracea</name>
    <dbReference type="NCBI Taxonomy" id="206335"/>
    <lineage>
        <taxon>Eukaryota</taxon>
        <taxon>Fungi</taxon>
        <taxon>Dikarya</taxon>
        <taxon>Basidiomycota</taxon>
        <taxon>Agaricomycotina</taxon>
        <taxon>Agaricomycetes</taxon>
        <taxon>Agaricomycetidae</taxon>
        <taxon>Agaricales</taxon>
        <taxon>Marasmiineae</taxon>
        <taxon>Omphalotaceae</taxon>
        <taxon>Rhodocollybia</taxon>
    </lineage>
</organism>
<accession>A0A9P5U418</accession>
<comment type="caution">
    <text evidence="2">The sequence shown here is derived from an EMBL/GenBank/DDBJ whole genome shotgun (WGS) entry which is preliminary data.</text>
</comment>
<keyword evidence="3" id="KW-1185">Reference proteome</keyword>
<dbReference type="OrthoDB" id="3149508at2759"/>
<evidence type="ECO:0000256" key="1">
    <source>
        <dbReference type="SAM" id="MobiDB-lite"/>
    </source>
</evidence>
<reference evidence="2" key="1">
    <citation type="submission" date="2020-11" db="EMBL/GenBank/DDBJ databases">
        <authorList>
            <consortium name="DOE Joint Genome Institute"/>
            <person name="Ahrendt S."/>
            <person name="Riley R."/>
            <person name="Andreopoulos W."/>
            <person name="Labutti K."/>
            <person name="Pangilinan J."/>
            <person name="Ruiz-Duenas F.J."/>
            <person name="Barrasa J.M."/>
            <person name="Sanchez-Garcia M."/>
            <person name="Camarero S."/>
            <person name="Miyauchi S."/>
            <person name="Serrano A."/>
            <person name="Linde D."/>
            <person name="Babiker R."/>
            <person name="Drula E."/>
            <person name="Ayuso-Fernandez I."/>
            <person name="Pacheco R."/>
            <person name="Padilla G."/>
            <person name="Ferreira P."/>
            <person name="Barriuso J."/>
            <person name="Kellner H."/>
            <person name="Castanera R."/>
            <person name="Alfaro M."/>
            <person name="Ramirez L."/>
            <person name="Pisabarro A.G."/>
            <person name="Kuo A."/>
            <person name="Tritt A."/>
            <person name="Lipzen A."/>
            <person name="He G."/>
            <person name="Yan M."/>
            <person name="Ng V."/>
            <person name="Cullen D."/>
            <person name="Martin F."/>
            <person name="Rosso M.-N."/>
            <person name="Henrissat B."/>
            <person name="Hibbett D."/>
            <person name="Martinez A.T."/>
            <person name="Grigoriev I.V."/>
        </authorList>
    </citation>
    <scope>NUCLEOTIDE SEQUENCE</scope>
    <source>
        <strain evidence="2">AH 40177</strain>
    </source>
</reference>
<dbReference type="AlphaFoldDB" id="A0A9P5U418"/>
<evidence type="ECO:0000313" key="2">
    <source>
        <dbReference type="EMBL" id="KAF9066270.1"/>
    </source>
</evidence>
<sequence length="375" mass="42509">MWCSSHCCRMSTHHQKQKDVGQDTQRAKEEPVSLKRPKFGKLPLEAKHQQAPTAGLGPSLSRIHLNLPLLLTCNPKKHPPHPKNLPHHLKFEPPELPEESQKLQTMWTIEEFLAILPLLLHLILSTEASAQVDLICSCGSNLRFCFLEAHKNNLFHWAGVWQDEGYYQKCDISMLENGVYSVHTCTESARCSSPGNPQLVTIVDSNGIYKHQTQVPSRDKIYENLLSKTMHTNLSFNTAEASIFMLKQALSIKQKQYMELYLIWSDCYNDNALDKELRGLAVFSHASGSYLIASIPNLTEPEDENLFLPGSLSEEQRKMEVALREADLYSSVSNVRDAARAKSLAYKDKRDSEEDSRIVQSKIMEATLLAKSMKM</sequence>
<dbReference type="EMBL" id="JADNRY010000090">
    <property type="protein sequence ID" value="KAF9066270.1"/>
    <property type="molecule type" value="Genomic_DNA"/>
</dbReference>